<protein>
    <submittedName>
        <fullName evidence="1">Uncharacterized protein</fullName>
    </submittedName>
</protein>
<evidence type="ECO:0000313" key="1">
    <source>
        <dbReference type="EMBL" id="CAN64386.1"/>
    </source>
</evidence>
<proteinExistence type="predicted"/>
<reference evidence="1" key="1">
    <citation type="journal article" date="2007" name="PLoS ONE">
        <title>The first genome sequence of an elite grapevine cultivar (Pinot noir Vitis vinifera L.): coping with a highly heterozygous genome.</title>
        <authorList>
            <person name="Velasco R."/>
            <person name="Zharkikh A."/>
            <person name="Troggio M."/>
            <person name="Cartwright D.A."/>
            <person name="Cestaro A."/>
            <person name="Pruss D."/>
            <person name="Pindo M."/>
            <person name="FitzGerald L.M."/>
            <person name="Vezzulli S."/>
            <person name="Reid J."/>
            <person name="Malacarne G."/>
            <person name="Iliev D."/>
            <person name="Coppola G."/>
            <person name="Wardell B."/>
            <person name="Micheletti D."/>
            <person name="Macalma T."/>
            <person name="Facci M."/>
            <person name="Mitchell J.T."/>
            <person name="Perazzolli M."/>
            <person name="Eldredge G."/>
            <person name="Gatto P."/>
            <person name="Oyzerski R."/>
            <person name="Moretto M."/>
            <person name="Gutin N."/>
            <person name="Stefanini M."/>
            <person name="Chen Y."/>
            <person name="Segala C."/>
            <person name="Davenport C."/>
            <person name="Dematte L."/>
            <person name="Mraz A."/>
            <person name="Battilana J."/>
            <person name="Stormo K."/>
            <person name="Costa F."/>
            <person name="Tao Q."/>
            <person name="Si-Ammour A."/>
            <person name="Harkins T."/>
            <person name="Lackey A."/>
            <person name="Perbost C."/>
            <person name="Taillon B."/>
            <person name="Stella A."/>
            <person name="Solovyev V."/>
            <person name="Fawcett J.A."/>
            <person name="Sterck L."/>
            <person name="Vandepoele K."/>
            <person name="Grando S.M."/>
            <person name="Toppo S."/>
            <person name="Moser C."/>
            <person name="Lanchbury J."/>
            <person name="Bogden R."/>
            <person name="Skolnick M."/>
            <person name="Sgaramella V."/>
            <person name="Bhatnagar S.K."/>
            <person name="Fontana P."/>
            <person name="Gutin A."/>
            <person name="Van de Peer Y."/>
            <person name="Salamini F."/>
            <person name="Viola R."/>
        </authorList>
    </citation>
    <scope>NUCLEOTIDE SEQUENCE</scope>
</reference>
<gene>
    <name evidence="1" type="ORF">VITISV_029469</name>
</gene>
<dbReference type="AlphaFoldDB" id="A5CAH6"/>
<name>A5CAH6_VITVI</name>
<accession>A5CAH6</accession>
<sequence>MGVTMLRNGTRVPKLVSQLRNTLRNGALAAKLGIFMLWSFAAVSQLRNGGFCAAKWNLCAKLGFAEESIELQMNSQRTTVFVETH</sequence>
<organism evidence="1">
    <name type="scientific">Vitis vinifera</name>
    <name type="common">Grape</name>
    <dbReference type="NCBI Taxonomy" id="29760"/>
    <lineage>
        <taxon>Eukaryota</taxon>
        <taxon>Viridiplantae</taxon>
        <taxon>Streptophyta</taxon>
        <taxon>Embryophyta</taxon>
        <taxon>Tracheophyta</taxon>
        <taxon>Spermatophyta</taxon>
        <taxon>Magnoliopsida</taxon>
        <taxon>eudicotyledons</taxon>
        <taxon>Gunneridae</taxon>
        <taxon>Pentapetalae</taxon>
        <taxon>rosids</taxon>
        <taxon>Vitales</taxon>
        <taxon>Vitaceae</taxon>
        <taxon>Viteae</taxon>
        <taxon>Vitis</taxon>
    </lineage>
</organism>
<dbReference type="EMBL" id="AM488177">
    <property type="protein sequence ID" value="CAN64386.1"/>
    <property type="molecule type" value="Genomic_DNA"/>
</dbReference>